<dbReference type="EMBL" id="WTPW01000503">
    <property type="protein sequence ID" value="KAF0504792.1"/>
    <property type="molecule type" value="Genomic_DNA"/>
</dbReference>
<feature type="region of interest" description="Disordered" evidence="1">
    <location>
        <begin position="1"/>
        <end position="98"/>
    </location>
</feature>
<reference evidence="2 3" key="1">
    <citation type="journal article" date="2019" name="Environ. Microbiol.">
        <title>At the nexus of three kingdoms: the genome of the mycorrhizal fungus Gigaspora margarita provides insights into plant, endobacterial and fungal interactions.</title>
        <authorList>
            <person name="Venice F."/>
            <person name="Ghignone S."/>
            <person name="Salvioli di Fossalunga A."/>
            <person name="Amselem J."/>
            <person name="Novero M."/>
            <person name="Xianan X."/>
            <person name="Sedzielewska Toro K."/>
            <person name="Morin E."/>
            <person name="Lipzen A."/>
            <person name="Grigoriev I.V."/>
            <person name="Henrissat B."/>
            <person name="Martin F.M."/>
            <person name="Bonfante P."/>
        </authorList>
    </citation>
    <scope>NUCLEOTIDE SEQUENCE [LARGE SCALE GENOMIC DNA]</scope>
    <source>
        <strain evidence="2 3">BEG34</strain>
    </source>
</reference>
<sequence length="168" mass="19080">MYQESSFQPLHNSDTANNTNDVNTDNVTDFSISQNSIFPSNSTIENTDDLYFHDDDDDDSNDAELEPFGYELLPQDVDEDVDEENNDENDDSDRERNFEIQPQILQIRASDQEKISDDDVAAISSIMRNIKLPDSAVPEWAKVIPEESWLPVIINNETSEDTNSNDVS</sequence>
<dbReference type="AlphaFoldDB" id="A0A8H4AJW1"/>
<evidence type="ECO:0000256" key="1">
    <source>
        <dbReference type="SAM" id="MobiDB-lite"/>
    </source>
</evidence>
<dbReference type="Pfam" id="PF06910">
    <property type="entry name" value="MEA1"/>
    <property type="match status" value="1"/>
</dbReference>
<keyword evidence="3" id="KW-1185">Reference proteome</keyword>
<accession>A0A8H4AJW1</accession>
<gene>
    <name evidence="2" type="ORF">F8M41_019463</name>
</gene>
<comment type="caution">
    <text evidence="2">The sequence shown here is derived from an EMBL/GenBank/DDBJ whole genome shotgun (WGS) entry which is preliminary data.</text>
</comment>
<feature type="compositionally biased region" description="Acidic residues" evidence="1">
    <location>
        <begin position="54"/>
        <end position="65"/>
    </location>
</feature>
<feature type="compositionally biased region" description="Polar residues" evidence="1">
    <location>
        <begin position="1"/>
        <end position="11"/>
    </location>
</feature>
<feature type="compositionally biased region" description="Acidic residues" evidence="1">
    <location>
        <begin position="76"/>
        <end position="92"/>
    </location>
</feature>
<name>A0A8H4AJW1_GIGMA</name>
<evidence type="ECO:0000313" key="3">
    <source>
        <dbReference type="Proteomes" id="UP000439903"/>
    </source>
</evidence>
<dbReference type="Proteomes" id="UP000439903">
    <property type="component" value="Unassembled WGS sequence"/>
</dbReference>
<evidence type="ECO:0008006" key="4">
    <source>
        <dbReference type="Google" id="ProtNLM"/>
    </source>
</evidence>
<proteinExistence type="predicted"/>
<dbReference type="OrthoDB" id="5593200at2759"/>
<protein>
    <recommendedName>
        <fullName evidence="4">Male-enhanced antigen 1</fullName>
    </recommendedName>
</protein>
<organism evidence="2 3">
    <name type="scientific">Gigaspora margarita</name>
    <dbReference type="NCBI Taxonomy" id="4874"/>
    <lineage>
        <taxon>Eukaryota</taxon>
        <taxon>Fungi</taxon>
        <taxon>Fungi incertae sedis</taxon>
        <taxon>Mucoromycota</taxon>
        <taxon>Glomeromycotina</taxon>
        <taxon>Glomeromycetes</taxon>
        <taxon>Diversisporales</taxon>
        <taxon>Gigasporaceae</taxon>
        <taxon>Gigaspora</taxon>
    </lineage>
</organism>
<evidence type="ECO:0000313" key="2">
    <source>
        <dbReference type="EMBL" id="KAF0504792.1"/>
    </source>
</evidence>
<feature type="compositionally biased region" description="Low complexity" evidence="1">
    <location>
        <begin position="12"/>
        <end position="29"/>
    </location>
</feature>
<feature type="compositionally biased region" description="Polar residues" evidence="1">
    <location>
        <begin position="30"/>
        <end position="45"/>
    </location>
</feature>